<evidence type="ECO:0000313" key="2">
    <source>
        <dbReference type="EMBL" id="KIO23079.1"/>
    </source>
</evidence>
<name>A0A0C3QDV7_9AGAM</name>
<evidence type="ECO:0000313" key="3">
    <source>
        <dbReference type="Proteomes" id="UP000054248"/>
    </source>
</evidence>
<dbReference type="EMBL" id="KN823093">
    <property type="protein sequence ID" value="KIO23079.1"/>
    <property type="molecule type" value="Genomic_DNA"/>
</dbReference>
<protein>
    <submittedName>
        <fullName evidence="2">Uncharacterized protein</fullName>
    </submittedName>
</protein>
<feature type="region of interest" description="Disordered" evidence="1">
    <location>
        <begin position="483"/>
        <end position="504"/>
    </location>
</feature>
<evidence type="ECO:0000256" key="1">
    <source>
        <dbReference type="SAM" id="MobiDB-lite"/>
    </source>
</evidence>
<accession>A0A0C3QDV7</accession>
<reference evidence="2 3" key="1">
    <citation type="submission" date="2014-04" db="EMBL/GenBank/DDBJ databases">
        <authorList>
            <consortium name="DOE Joint Genome Institute"/>
            <person name="Kuo A."/>
            <person name="Girlanda M."/>
            <person name="Perotto S."/>
            <person name="Kohler A."/>
            <person name="Nagy L.G."/>
            <person name="Floudas D."/>
            <person name="Copeland A."/>
            <person name="Barry K.W."/>
            <person name="Cichocki N."/>
            <person name="Veneault-Fourrey C."/>
            <person name="LaButti K."/>
            <person name="Lindquist E.A."/>
            <person name="Lipzen A."/>
            <person name="Lundell T."/>
            <person name="Morin E."/>
            <person name="Murat C."/>
            <person name="Sun H."/>
            <person name="Tunlid A."/>
            <person name="Henrissat B."/>
            <person name="Grigoriev I.V."/>
            <person name="Hibbett D.S."/>
            <person name="Martin F."/>
            <person name="Nordberg H.P."/>
            <person name="Cantor M.N."/>
            <person name="Hua S.X."/>
        </authorList>
    </citation>
    <scope>NUCLEOTIDE SEQUENCE [LARGE SCALE GENOMIC DNA]</scope>
    <source>
        <strain evidence="2 3">MUT 4182</strain>
    </source>
</reference>
<gene>
    <name evidence="2" type="ORF">M407DRAFT_9600</name>
</gene>
<sequence>MSLMMNQAHIDQLPIETMSNIFLLAIRPIWPRQYRVTSALAKLAFIAAVSRRWRSVVDAAPELWSFLHSSDPIKITRIALEKSKDTSLTVTCIQYKYPESVENIVATRFIDCVKPHVARWRFVFFRVKSPVLSRIPSAAAPRLRRFTVYCQDDEYLLDNPFGGQAPQLRELACMCVALRWNLAPLLFGLSSLKIVLGQEEDLSIRCSELYAAIAKCPNLQSLIITQSSQRADDPLFLGNVPTLHFAYLTEIKLSTTSAFTNTILPRIKAPACNNFMAEAEVGLAELTDQLIPYLSQVINNQPIEAWKAEMYVEEEVIRFSITPAHKEWTVWRPFDLELFGGWIPTFVWIIDKLLPSITTRPLMILHFSPGCEFPESLLDHAFLRLPRVEHLTLEHNVNPELIWEWLAEPLDDGTGASQWLFPELRKLSIYGSQYDWDVLVETAHSRWGPAEDGDLDRPEPLEILRLLGGRLGEEQMESLKDVIGSENVTPEDSDHGTDSAESEWMADLLL</sequence>
<keyword evidence="3" id="KW-1185">Reference proteome</keyword>
<dbReference type="OrthoDB" id="2269034at2759"/>
<dbReference type="HOGENOM" id="CLU_041590_0_0_1"/>
<dbReference type="AlphaFoldDB" id="A0A0C3QDV7"/>
<proteinExistence type="predicted"/>
<dbReference type="SUPFAM" id="SSF52047">
    <property type="entry name" value="RNI-like"/>
    <property type="match status" value="1"/>
</dbReference>
<dbReference type="Proteomes" id="UP000054248">
    <property type="component" value="Unassembled WGS sequence"/>
</dbReference>
<organism evidence="2 3">
    <name type="scientific">Tulasnella calospora MUT 4182</name>
    <dbReference type="NCBI Taxonomy" id="1051891"/>
    <lineage>
        <taxon>Eukaryota</taxon>
        <taxon>Fungi</taxon>
        <taxon>Dikarya</taxon>
        <taxon>Basidiomycota</taxon>
        <taxon>Agaricomycotina</taxon>
        <taxon>Agaricomycetes</taxon>
        <taxon>Cantharellales</taxon>
        <taxon>Tulasnellaceae</taxon>
        <taxon>Tulasnella</taxon>
    </lineage>
</organism>
<reference evidence="3" key="2">
    <citation type="submission" date="2015-01" db="EMBL/GenBank/DDBJ databases">
        <title>Evolutionary Origins and Diversification of the Mycorrhizal Mutualists.</title>
        <authorList>
            <consortium name="DOE Joint Genome Institute"/>
            <consortium name="Mycorrhizal Genomics Consortium"/>
            <person name="Kohler A."/>
            <person name="Kuo A."/>
            <person name="Nagy L.G."/>
            <person name="Floudas D."/>
            <person name="Copeland A."/>
            <person name="Barry K.W."/>
            <person name="Cichocki N."/>
            <person name="Veneault-Fourrey C."/>
            <person name="LaButti K."/>
            <person name="Lindquist E.A."/>
            <person name="Lipzen A."/>
            <person name="Lundell T."/>
            <person name="Morin E."/>
            <person name="Murat C."/>
            <person name="Riley R."/>
            <person name="Ohm R."/>
            <person name="Sun H."/>
            <person name="Tunlid A."/>
            <person name="Henrissat B."/>
            <person name="Grigoriev I.V."/>
            <person name="Hibbett D.S."/>
            <person name="Martin F."/>
        </authorList>
    </citation>
    <scope>NUCLEOTIDE SEQUENCE [LARGE SCALE GENOMIC DNA]</scope>
    <source>
        <strain evidence="3">MUT 4182</strain>
    </source>
</reference>